<dbReference type="EMBL" id="CAJJDP010000054">
    <property type="protein sequence ID" value="CAD8169866.1"/>
    <property type="molecule type" value="Genomic_DNA"/>
</dbReference>
<dbReference type="SMART" id="SM00248">
    <property type="entry name" value="ANK"/>
    <property type="match status" value="2"/>
</dbReference>
<organism evidence="2 3">
    <name type="scientific">Paramecium octaurelia</name>
    <dbReference type="NCBI Taxonomy" id="43137"/>
    <lineage>
        <taxon>Eukaryota</taxon>
        <taxon>Sar</taxon>
        <taxon>Alveolata</taxon>
        <taxon>Ciliophora</taxon>
        <taxon>Intramacronucleata</taxon>
        <taxon>Oligohymenophorea</taxon>
        <taxon>Peniculida</taxon>
        <taxon>Parameciidae</taxon>
        <taxon>Paramecium</taxon>
    </lineage>
</organism>
<evidence type="ECO:0000313" key="2">
    <source>
        <dbReference type="EMBL" id="CAD8169866.1"/>
    </source>
</evidence>
<protein>
    <submittedName>
        <fullName evidence="2">Uncharacterized protein</fullName>
    </submittedName>
</protein>
<proteinExistence type="predicted"/>
<evidence type="ECO:0000313" key="3">
    <source>
        <dbReference type="Proteomes" id="UP000683925"/>
    </source>
</evidence>
<dbReference type="PROSITE" id="PS50088">
    <property type="entry name" value="ANK_REPEAT"/>
    <property type="match status" value="1"/>
</dbReference>
<dbReference type="Pfam" id="PF12796">
    <property type="entry name" value="Ank_2"/>
    <property type="match status" value="1"/>
</dbReference>
<name>A0A8S1V526_PAROT</name>
<dbReference type="PANTHER" id="PTHR24157:SF3">
    <property type="entry name" value="ANKYRIN REPEAT, SAM AND BASIC LEUCINE ZIPPER DOMAIN-CONTAINING PROTEIN 1"/>
    <property type="match status" value="1"/>
</dbReference>
<dbReference type="InterPro" id="IPR002110">
    <property type="entry name" value="Ankyrin_rpt"/>
</dbReference>
<dbReference type="PROSITE" id="PS50297">
    <property type="entry name" value="ANK_REP_REGION"/>
    <property type="match status" value="1"/>
</dbReference>
<sequence>MQFTPKVSEFDFERPSIKVYKLSQQLVFNRAVSEQKIRRSRAISDIVGQASKQIDFKEEIKRLEQIEKPQELKREIFRQIKQTCREFRNVERERDGSLWVKSFCTNEKIKLSKLFQGTQNIQTIDYKKFHSRRNSKVQIIAKKKEVEVPKSSQLLQSAQQQQSKPRPSQLKLRLKSKNLSKEIIQEKEIFTERECQANLVTHQVDVDTKKPNKEIDGQNMEVFDEMLQFYNQDRIVKITQDIMRKKIDYKKILHELKKKLQQISRLNLDIYQAFSDQVISQKPFQKERSYEFIQAAKQGKELEIKEFIKDNKYLVYDFDYIYMTALHWACKRGHFEIVKLLVENGADIEFQDIIGRPTLYFAIIGGNAKIVKYILDKKADPWSTTAVNYNQLCLESNPSFQQLISQARKAHLTLKMNPPSQRENIWRILRR</sequence>
<reference evidence="2" key="1">
    <citation type="submission" date="2021-01" db="EMBL/GenBank/DDBJ databases">
        <authorList>
            <consortium name="Genoscope - CEA"/>
            <person name="William W."/>
        </authorList>
    </citation>
    <scope>NUCLEOTIDE SEQUENCE</scope>
</reference>
<accession>A0A8S1V526</accession>
<evidence type="ECO:0000256" key="1">
    <source>
        <dbReference type="PROSITE-ProRule" id="PRU00023"/>
    </source>
</evidence>
<dbReference type="PANTHER" id="PTHR24157">
    <property type="entry name" value="ANKYRIN REPEAT, SAM AND BASIC LEUCINE ZIPPER DOMAIN-CONTAINING PROTEIN 1"/>
    <property type="match status" value="1"/>
</dbReference>
<dbReference type="GO" id="GO:0071546">
    <property type="term" value="C:pi-body"/>
    <property type="evidence" value="ECO:0007669"/>
    <property type="project" value="TreeGrafter"/>
</dbReference>
<dbReference type="AlphaFoldDB" id="A0A8S1V526"/>
<dbReference type="Proteomes" id="UP000683925">
    <property type="component" value="Unassembled WGS sequence"/>
</dbReference>
<dbReference type="OMA" id="PNKEIDG"/>
<gene>
    <name evidence="2" type="ORF">POCTA_138.1.T0540178</name>
</gene>
<comment type="caution">
    <text evidence="2">The sequence shown here is derived from an EMBL/GenBank/DDBJ whole genome shotgun (WGS) entry which is preliminary data.</text>
</comment>
<feature type="repeat" description="ANK" evidence="1">
    <location>
        <begin position="324"/>
        <end position="353"/>
    </location>
</feature>
<dbReference type="OrthoDB" id="313274at2759"/>
<keyword evidence="3" id="KW-1185">Reference proteome</keyword>
<keyword evidence="1" id="KW-0040">ANK repeat</keyword>